<organism evidence="3">
    <name type="scientific">Timema tahoe</name>
    <dbReference type="NCBI Taxonomy" id="61484"/>
    <lineage>
        <taxon>Eukaryota</taxon>
        <taxon>Metazoa</taxon>
        <taxon>Ecdysozoa</taxon>
        <taxon>Arthropoda</taxon>
        <taxon>Hexapoda</taxon>
        <taxon>Insecta</taxon>
        <taxon>Pterygota</taxon>
        <taxon>Neoptera</taxon>
        <taxon>Polyneoptera</taxon>
        <taxon>Phasmatodea</taxon>
        <taxon>Timematodea</taxon>
        <taxon>Timematoidea</taxon>
        <taxon>Timematidae</taxon>
        <taxon>Timema</taxon>
    </lineage>
</organism>
<reference evidence="3" key="1">
    <citation type="submission" date="2020-11" db="EMBL/GenBank/DDBJ databases">
        <authorList>
            <person name="Tran Van P."/>
        </authorList>
    </citation>
    <scope>NUCLEOTIDE SEQUENCE</scope>
</reference>
<keyword evidence="2" id="KW-1133">Transmembrane helix</keyword>
<feature type="region of interest" description="Disordered" evidence="1">
    <location>
        <begin position="215"/>
        <end position="248"/>
    </location>
</feature>
<evidence type="ECO:0000256" key="1">
    <source>
        <dbReference type="SAM" id="MobiDB-lite"/>
    </source>
</evidence>
<dbReference type="EMBL" id="OE003501">
    <property type="protein sequence ID" value="CAD7460218.1"/>
    <property type="molecule type" value="Genomic_DNA"/>
</dbReference>
<accession>A0A7R9NXY1</accession>
<feature type="compositionally biased region" description="Low complexity" evidence="1">
    <location>
        <begin position="503"/>
        <end position="513"/>
    </location>
</feature>
<evidence type="ECO:0000256" key="2">
    <source>
        <dbReference type="SAM" id="Phobius"/>
    </source>
</evidence>
<keyword evidence="2" id="KW-0472">Membrane</keyword>
<evidence type="ECO:0008006" key="4">
    <source>
        <dbReference type="Google" id="ProtNLM"/>
    </source>
</evidence>
<feature type="transmembrane region" description="Helical" evidence="2">
    <location>
        <begin position="64"/>
        <end position="88"/>
    </location>
</feature>
<feature type="transmembrane region" description="Helical" evidence="2">
    <location>
        <begin position="12"/>
        <end position="32"/>
    </location>
</feature>
<sequence length="649" mass="69542">MSQYTYESRLAVLYLASTLLSIVTTVCALVPYEHWREILDVCVDIRCNCMLYASDTFNFFTGGSRILCLFVVFASAPAIVMGVVMASYHGYRVCISARHQHTPNGRKSKRNGEVAVIQSRNENPEMTTPICQCWTTVALLGITIGLLILAAAIILTDGLASEFGSATSEELVDVLGRFKDSVEVFCESLKDFFDILEPCITEVLAGIVARTPPQLKPSQTSRGHFAEAAQEPEQVREAQQVRETEPSGHKVLTSEMYVSSKGAVISGRKVKEGMPIGVKVDTLDAVKGFCAEDAGISSGFNIFPSSDFGSSVMGSEAVKGGWFCVSNACSSDTGVEIMEASDGQGVWTLEYLSRNIPTPVQGVIVFPMVLTGCGVDGSELSSMPTPLSDGEGAMPLSVENGRTLLPAGDGAPPDGNKPLPSSSVSLFSSSTARRGDVVTAALTSLIHFTSRDGKVVLHVSHSLLMSSDRMKPRSGDWPVTINFLKEAAITSLSSGSNVKTNESSASHKTQSSKSHPKTMCKAEAQNDRYSSPMASLVLTDSSQLTSDSQHLGIYSSPVASLVLTDSSQLTSDSQQLVATRMAGLLPCNVDIEVKAGNLWRTPKVWSDSNERGSIPSRLSLGEQSGEVPHGHVQPAEKEATFKEVYIFAF</sequence>
<name>A0A7R9NXY1_9NEOP</name>
<gene>
    <name evidence="3" type="ORF">TTEB3V08_LOCUS8155</name>
</gene>
<protein>
    <recommendedName>
        <fullName evidence="4">Transmembrane protein</fullName>
    </recommendedName>
</protein>
<feature type="region of interest" description="Disordered" evidence="1">
    <location>
        <begin position="402"/>
        <end position="423"/>
    </location>
</feature>
<keyword evidence="2" id="KW-0812">Transmembrane</keyword>
<feature type="transmembrane region" description="Helical" evidence="2">
    <location>
        <begin position="133"/>
        <end position="155"/>
    </location>
</feature>
<feature type="region of interest" description="Disordered" evidence="1">
    <location>
        <begin position="494"/>
        <end position="520"/>
    </location>
</feature>
<evidence type="ECO:0000313" key="3">
    <source>
        <dbReference type="EMBL" id="CAD7460218.1"/>
    </source>
</evidence>
<dbReference type="AlphaFoldDB" id="A0A7R9NXY1"/>
<proteinExistence type="predicted"/>
<feature type="compositionally biased region" description="Basic and acidic residues" evidence="1">
    <location>
        <begin position="233"/>
        <end position="248"/>
    </location>
</feature>